<keyword evidence="5" id="KW-1185">Reference proteome</keyword>
<reference evidence="2 5" key="1">
    <citation type="submission" date="2014-12" db="EMBL/GenBank/DDBJ databases">
        <title>Draft genome sequences of 10 type strains of Lactococcus.</title>
        <authorList>
            <person name="Sun Z."/>
            <person name="Zhong Z."/>
            <person name="Liu W."/>
            <person name="Zhang W."/>
            <person name="Zhang H."/>
        </authorList>
    </citation>
    <scope>NUCLEOTIDE SEQUENCE [LARGE SCALE GENOMIC DNA]</scope>
    <source>
        <strain evidence="2 5">DSM 22330</strain>
    </source>
</reference>
<protein>
    <submittedName>
        <fullName evidence="3">Acetyltransferase (GNAT) domain-containing protein</fullName>
    </submittedName>
</protein>
<dbReference type="SUPFAM" id="SSF55729">
    <property type="entry name" value="Acyl-CoA N-acyltransferases (Nat)"/>
    <property type="match status" value="1"/>
</dbReference>
<evidence type="ECO:0000313" key="5">
    <source>
        <dbReference type="Proteomes" id="UP000218979"/>
    </source>
</evidence>
<evidence type="ECO:0000313" key="3">
    <source>
        <dbReference type="EMBL" id="SFZ73366.1"/>
    </source>
</evidence>
<dbReference type="Proteomes" id="UP000218979">
    <property type="component" value="Unassembled WGS sequence"/>
</dbReference>
<reference evidence="3 4" key="2">
    <citation type="submission" date="2016-11" db="EMBL/GenBank/DDBJ databases">
        <authorList>
            <person name="Jaros S."/>
            <person name="Januszkiewicz K."/>
            <person name="Wedrychowicz H."/>
        </authorList>
    </citation>
    <scope>NUCLEOTIDE SEQUENCE [LARGE SCALE GENOMIC DNA]</scope>
    <source>
        <strain evidence="3 4">DSM 22330</strain>
    </source>
</reference>
<accession>A0A1K2H987</accession>
<feature type="domain" description="N-acetyltransferase" evidence="1">
    <location>
        <begin position="1"/>
        <end position="119"/>
    </location>
</feature>
<dbReference type="InterPro" id="IPR051531">
    <property type="entry name" value="N-acetyltransferase"/>
</dbReference>
<dbReference type="Proteomes" id="UP000185655">
    <property type="component" value="Unassembled WGS sequence"/>
</dbReference>
<dbReference type="AlphaFoldDB" id="A0A1K2H987"/>
<dbReference type="PANTHER" id="PTHR43792:SF13">
    <property type="entry name" value="ACETYLTRANSFERASE"/>
    <property type="match status" value="1"/>
</dbReference>
<evidence type="ECO:0000313" key="2">
    <source>
        <dbReference type="EMBL" id="PCS04053.1"/>
    </source>
</evidence>
<dbReference type="Pfam" id="PF13302">
    <property type="entry name" value="Acetyltransf_3"/>
    <property type="match status" value="1"/>
</dbReference>
<dbReference type="OrthoDB" id="9798081at2"/>
<dbReference type="EMBL" id="FPKS01000003">
    <property type="protein sequence ID" value="SFZ73366.1"/>
    <property type="molecule type" value="Genomic_DNA"/>
</dbReference>
<dbReference type="STRING" id="1122154.SAMN02746068_00857"/>
<dbReference type="EMBL" id="JXJT01000006">
    <property type="protein sequence ID" value="PCS04053.1"/>
    <property type="molecule type" value="Genomic_DNA"/>
</dbReference>
<dbReference type="InterPro" id="IPR000182">
    <property type="entry name" value="GNAT_dom"/>
</dbReference>
<dbReference type="PANTHER" id="PTHR43792">
    <property type="entry name" value="GNAT FAMILY, PUTATIVE (AFU_ORTHOLOGUE AFUA_3G00765)-RELATED-RELATED"/>
    <property type="match status" value="1"/>
</dbReference>
<gene>
    <name evidence="2" type="ORF">RR45_GL001872</name>
    <name evidence="3" type="ORF">SAMN02746068_00857</name>
</gene>
<keyword evidence="3" id="KW-0808">Transferase</keyword>
<organism evidence="3 4">
    <name type="scientific">Pseudolactococcus chungangensis CAU 28 = DSM 22330</name>
    <dbReference type="NCBI Taxonomy" id="1122154"/>
    <lineage>
        <taxon>Bacteria</taxon>
        <taxon>Bacillati</taxon>
        <taxon>Bacillota</taxon>
        <taxon>Bacilli</taxon>
        <taxon>Lactobacillales</taxon>
        <taxon>Streptococcaceae</taxon>
        <taxon>Pseudolactococcus</taxon>
    </lineage>
</organism>
<dbReference type="GO" id="GO:0016747">
    <property type="term" value="F:acyltransferase activity, transferring groups other than amino-acyl groups"/>
    <property type="evidence" value="ECO:0007669"/>
    <property type="project" value="InterPro"/>
</dbReference>
<dbReference type="InterPro" id="IPR016181">
    <property type="entry name" value="Acyl_CoA_acyltransferase"/>
</dbReference>
<name>A0A1K2H987_9LACT</name>
<dbReference type="Gene3D" id="3.40.630.30">
    <property type="match status" value="1"/>
</dbReference>
<sequence>MASVYPFWKIWCLPQKDAKIIGSVSIRLGENADAYIGYTFNQNYWHKGYATEAVSALIQLVFTQTKLSLVLAEVDQENTASVSLLKRLGFKFLTRKENIKNARGRLIGEDTYLLEKSEIRNQQSKMIK</sequence>
<evidence type="ECO:0000259" key="1">
    <source>
        <dbReference type="PROSITE" id="PS51186"/>
    </source>
</evidence>
<proteinExistence type="predicted"/>
<dbReference type="PROSITE" id="PS51186">
    <property type="entry name" value="GNAT"/>
    <property type="match status" value="1"/>
</dbReference>
<dbReference type="RefSeq" id="WP_084463426.1">
    <property type="nucleotide sequence ID" value="NZ_FPKS01000003.1"/>
</dbReference>
<evidence type="ECO:0000313" key="4">
    <source>
        <dbReference type="Proteomes" id="UP000185655"/>
    </source>
</evidence>